<dbReference type="InterPro" id="IPR042001">
    <property type="entry name" value="Sortase_F"/>
</dbReference>
<comment type="caution">
    <text evidence="3">The sequence shown here is derived from an EMBL/GenBank/DDBJ whole genome shotgun (WGS) entry which is preliminary data.</text>
</comment>
<dbReference type="SUPFAM" id="SSF63817">
    <property type="entry name" value="Sortase"/>
    <property type="match status" value="1"/>
</dbReference>
<proteinExistence type="predicted"/>
<dbReference type="Gene3D" id="2.40.260.10">
    <property type="entry name" value="Sortase"/>
    <property type="match status" value="1"/>
</dbReference>
<sequence length="221" mass="22690">MKPARPTRRPARPRTASLAAAAVLAVVSALAGCSAGSGGEGTPPPHVVEASAPVPAAQAGSVRPLARSLPVRVRMPSTGVDTGPGGPVLRLGLAADGTVEVPSEAEADRIGWYDKGVTPGETGPAILIGHFDTARGPAVLKDVAKARVGDEITVTRADGTDVVFRVRELEQVDKKTFPTAKVYGDTTRPELRLITCGGELAGGHRPDNIILYADLVAARAA</sequence>
<organism evidence="3 4">
    <name type="scientific">Streptomyces gulbargensis</name>
    <dbReference type="NCBI Taxonomy" id="364901"/>
    <lineage>
        <taxon>Bacteria</taxon>
        <taxon>Bacillati</taxon>
        <taxon>Actinomycetota</taxon>
        <taxon>Actinomycetes</taxon>
        <taxon>Kitasatosporales</taxon>
        <taxon>Streptomycetaceae</taxon>
        <taxon>Streptomyces</taxon>
    </lineage>
</organism>
<keyword evidence="4" id="KW-1185">Reference proteome</keyword>
<dbReference type="InterPro" id="IPR023365">
    <property type="entry name" value="Sortase_dom-sf"/>
</dbReference>
<dbReference type="CDD" id="cd05829">
    <property type="entry name" value="Sortase_F"/>
    <property type="match status" value="1"/>
</dbReference>
<evidence type="ECO:0000313" key="3">
    <source>
        <dbReference type="EMBL" id="GAA3898149.1"/>
    </source>
</evidence>
<dbReference type="RefSeq" id="WP_345278395.1">
    <property type="nucleotide sequence ID" value="NZ_BAABAJ010000002.1"/>
</dbReference>
<keyword evidence="2" id="KW-0732">Signal</keyword>
<dbReference type="InterPro" id="IPR005754">
    <property type="entry name" value="Sortase"/>
</dbReference>
<accession>A0ABP7LFU9</accession>
<dbReference type="Pfam" id="PF04203">
    <property type="entry name" value="Sortase"/>
    <property type="match status" value="1"/>
</dbReference>
<evidence type="ECO:0000256" key="1">
    <source>
        <dbReference type="ARBA" id="ARBA00022801"/>
    </source>
</evidence>
<name>A0ABP7LFU9_9ACTN</name>
<dbReference type="EMBL" id="BAABAJ010000002">
    <property type="protein sequence ID" value="GAA3898149.1"/>
    <property type="molecule type" value="Genomic_DNA"/>
</dbReference>
<dbReference type="Proteomes" id="UP001501000">
    <property type="component" value="Unassembled WGS sequence"/>
</dbReference>
<evidence type="ECO:0000313" key="4">
    <source>
        <dbReference type="Proteomes" id="UP001501000"/>
    </source>
</evidence>
<dbReference type="NCBIfam" id="NF033748">
    <property type="entry name" value="class_F_sortase"/>
    <property type="match status" value="1"/>
</dbReference>
<gene>
    <name evidence="3" type="ORF">GCM10022244_05530</name>
</gene>
<protein>
    <submittedName>
        <fullName evidence="3">Class F sortase</fullName>
    </submittedName>
</protein>
<evidence type="ECO:0000256" key="2">
    <source>
        <dbReference type="SAM" id="SignalP"/>
    </source>
</evidence>
<reference evidence="4" key="1">
    <citation type="journal article" date="2019" name="Int. J. Syst. Evol. Microbiol.">
        <title>The Global Catalogue of Microorganisms (GCM) 10K type strain sequencing project: providing services to taxonomists for standard genome sequencing and annotation.</title>
        <authorList>
            <consortium name="The Broad Institute Genomics Platform"/>
            <consortium name="The Broad Institute Genome Sequencing Center for Infectious Disease"/>
            <person name="Wu L."/>
            <person name="Ma J."/>
        </authorList>
    </citation>
    <scope>NUCLEOTIDE SEQUENCE [LARGE SCALE GENOMIC DNA]</scope>
    <source>
        <strain evidence="4">JCM 16956</strain>
    </source>
</reference>
<keyword evidence="1" id="KW-0378">Hydrolase</keyword>
<feature type="signal peptide" evidence="2">
    <location>
        <begin position="1"/>
        <end position="31"/>
    </location>
</feature>
<dbReference type="PROSITE" id="PS51257">
    <property type="entry name" value="PROKAR_LIPOPROTEIN"/>
    <property type="match status" value="1"/>
</dbReference>
<feature type="chain" id="PRO_5046453377" evidence="2">
    <location>
        <begin position="32"/>
        <end position="221"/>
    </location>
</feature>